<accession>A0A3Q9RNP3</accession>
<evidence type="ECO:0000313" key="1">
    <source>
        <dbReference type="EMBL" id="AZV43708.1"/>
    </source>
</evidence>
<gene>
    <name evidence="1" type="ORF">BAOM_3099</name>
</gene>
<organism evidence="1 2">
    <name type="scientific">Peribacillus asahii</name>
    <dbReference type="NCBI Taxonomy" id="228899"/>
    <lineage>
        <taxon>Bacteria</taxon>
        <taxon>Bacillati</taxon>
        <taxon>Bacillota</taxon>
        <taxon>Bacilli</taxon>
        <taxon>Bacillales</taxon>
        <taxon>Bacillaceae</taxon>
        <taxon>Peribacillus</taxon>
    </lineage>
</organism>
<dbReference type="AlphaFoldDB" id="A0A3Q9RNP3"/>
<protein>
    <submittedName>
        <fullName evidence="1">Uncharacterized protein</fullName>
    </submittedName>
</protein>
<name>A0A3Q9RNP3_9BACI</name>
<dbReference type="KEGG" id="pasa:BAOM_3099"/>
<evidence type="ECO:0000313" key="2">
    <source>
        <dbReference type="Proteomes" id="UP000283095"/>
    </source>
</evidence>
<reference evidence="1 2" key="1">
    <citation type="submission" date="2018-01" db="EMBL/GenBank/DDBJ databases">
        <title>Bacillus asahii Genome sequencing and assembly.</title>
        <authorList>
            <person name="Jiang H."/>
            <person name="Feng Y."/>
            <person name="Zhao F."/>
            <person name="Lin X."/>
        </authorList>
    </citation>
    <scope>NUCLEOTIDE SEQUENCE [LARGE SCALE GENOMIC DNA]</scope>
    <source>
        <strain evidence="1 2">OM18</strain>
    </source>
</reference>
<dbReference type="Proteomes" id="UP000283095">
    <property type="component" value="Chromosome"/>
</dbReference>
<dbReference type="EMBL" id="CP026095">
    <property type="protein sequence ID" value="AZV43708.1"/>
    <property type="molecule type" value="Genomic_DNA"/>
</dbReference>
<dbReference type="RefSeq" id="WP_257467350.1">
    <property type="nucleotide sequence ID" value="NZ_CP026095.1"/>
</dbReference>
<sequence length="869" mass="101842">MAKGLDKQVYIFSIGTESFYTDEEMILHNKISKLHILKKSIKEKLRKIDTSMTDNQTSESEKDILIEKKKKLNKGNRKLNEFLNRYKTELKHLLFNHKGIRTLRQDTLKDNKKIGMFDSALTRTIGMKTDQVSTSLFVVRAYYYQVLKEIIEDGFIYEGEKYIYFSSSAGQIRTKKAVFIKEALWNKHEGALTCGLSIDEINEKGGCNVNKLLAYKALTASASKRWDNFDIDRTIVVPDLETKVTSMFDYINRDTYEITRQEMSVPIEHTDGCGIILPKKSKKSFMVRLPYVKGLLVPFAFDDFAKEYGNTKVTDIYGKEWDIIEDNIQVIFTASQFKMKKYYEDWNDYKTRFKENKCQAVKLNEEDIGENATLNYQMMQTLTDISTKELKVLAQPTVDDILKIGSDKETMLRILGATETNKRKNYYQEALYIYPELLNDEHSKKIIKDKKKSMVNDARAAKLRINGKYIYLIPDLYAFCERLFLGKESPTGLLGNGEVYCGIYNEGKLDILRSPHLYKEHCIRENKFNEERKKWFITKGIYTSIFDPISRILQFDNDGDKALVIQSDLFTEIAERNMEGIVPLYYEMGSAKAETITNTKIYDSLLLAFKANIGEVSNNITKVFNSNNIDLRVVRWLTAENNYIIDFAKSLYMPTRPEWVDKLIRGYIKSKVPYFFIEAKDKEKNKVEPINDSTVNRLRKIIPNKRINFEEIAGKFDYKVMQSEEVEYLNEEIIKRYVELDRSKKWIGKSVEKLKSNDRMYIFKLIREEMSKIHSDENRIVNVLVEYLYNRKNSCYKDTLWWTYGDILLLNVKQNLKGTKQCECCGTRIEIVNSQSKYCDVCFIERRKEYKKEKEKLYRLKKRGQLDAV</sequence>
<proteinExistence type="predicted"/>